<feature type="compositionally biased region" description="Low complexity" evidence="1">
    <location>
        <begin position="64"/>
        <end position="77"/>
    </location>
</feature>
<reference evidence="3 4" key="1">
    <citation type="journal article" date="2016" name="Genome Biol. Evol.">
        <title>Divergent and convergent evolution of fungal pathogenicity.</title>
        <authorList>
            <person name="Shang Y."/>
            <person name="Xiao G."/>
            <person name="Zheng P."/>
            <person name="Cen K."/>
            <person name="Zhan S."/>
            <person name="Wang C."/>
        </authorList>
    </citation>
    <scope>NUCLEOTIDE SEQUENCE [LARGE SCALE GENOMIC DNA]</scope>
    <source>
        <strain evidence="3 4">RCEF 3172</strain>
    </source>
</reference>
<dbReference type="EMBL" id="AZHA01000009">
    <property type="protein sequence ID" value="OAA45272.1"/>
    <property type="molecule type" value="Genomic_DNA"/>
</dbReference>
<evidence type="ECO:0000313" key="4">
    <source>
        <dbReference type="Proteomes" id="UP000076863"/>
    </source>
</evidence>
<dbReference type="Pfam" id="PF22893">
    <property type="entry name" value="ULD_2"/>
    <property type="match status" value="1"/>
</dbReference>
<feature type="region of interest" description="Disordered" evidence="1">
    <location>
        <begin position="1"/>
        <end position="130"/>
    </location>
</feature>
<evidence type="ECO:0000313" key="3">
    <source>
        <dbReference type="EMBL" id="OAA45272.1"/>
    </source>
</evidence>
<proteinExistence type="predicted"/>
<feature type="compositionally biased region" description="Polar residues" evidence="1">
    <location>
        <begin position="1"/>
        <end position="19"/>
    </location>
</feature>
<feature type="compositionally biased region" description="Gly residues" evidence="1">
    <location>
        <begin position="110"/>
        <end position="124"/>
    </location>
</feature>
<feature type="domain" description="Ubiquitin-like" evidence="2">
    <location>
        <begin position="445"/>
        <end position="523"/>
    </location>
</feature>
<gene>
    <name evidence="3" type="ORF">BBO_03850</name>
</gene>
<feature type="region of interest" description="Disordered" evidence="1">
    <location>
        <begin position="326"/>
        <end position="347"/>
    </location>
</feature>
<evidence type="ECO:0000256" key="1">
    <source>
        <dbReference type="SAM" id="MobiDB-lite"/>
    </source>
</evidence>
<sequence length="616" mass="68439">MRRSTSVAHYSSGEPSPQFTPAYPAYDDDFSQDGHGYITHGDEENWGDEDDYSESEQSVFHAGLPAAPRAHPSRLPLRPAPLPHQQHYRPARRAPDPAPTLDPQEEYGAYGHGTYPGGQYGRGGYPRSASQHPQAYAAYFPPGQVVGYAGGNPFSPAGSGYSSPATYPHGQVPAMYGNEMAPYYHQGHYYPQQPPFQMAPHAMQLDVPAAPAAPAAPAGPSPREQELADRIAQFEREKQKQELAEREKEMQAEAHRKAAEESRKIMEQMENLKKQNEIELQRAKEEAARATRDGIAAEAAAAAERAKVQAEAVKQAEERVKVMFEQQRRADEARLKQEAEDRARIEEEHKRRVEAALRADADAKAAAAKAAAEEAAKLDAIREEAKRKADAEFAARIQADKDAAAKRAEAEALAKAEKEAFKKKVEADTQAAMEAKAKTDRGPFLQFKDALNRKYSFPYRLCTTWPNMEELIKQAFDNVEELEYQVHEGWYDLVGPNQEIILPSVWEKVIEPEWSITMFMWPLERIQRHTRLPPHMAAAMARGRGGMGAPPMPPMPPTMSGGRGGMPGPPEAWAQPRPPPMPQGIHVVREPKKEKKKKQAPPAFVGFFGGKPVKKK</sequence>
<dbReference type="Proteomes" id="UP000076863">
    <property type="component" value="Unassembled WGS sequence"/>
</dbReference>
<comment type="caution">
    <text evidence="3">The sequence shown here is derived from an EMBL/GenBank/DDBJ whole genome shotgun (WGS) entry which is preliminary data.</text>
</comment>
<dbReference type="AlphaFoldDB" id="A0A167FHG2"/>
<dbReference type="InterPro" id="IPR054464">
    <property type="entry name" value="ULD_fung"/>
</dbReference>
<organism evidence="3 4">
    <name type="scientific">Beauveria brongniartii RCEF 3172</name>
    <dbReference type="NCBI Taxonomy" id="1081107"/>
    <lineage>
        <taxon>Eukaryota</taxon>
        <taxon>Fungi</taxon>
        <taxon>Dikarya</taxon>
        <taxon>Ascomycota</taxon>
        <taxon>Pezizomycotina</taxon>
        <taxon>Sordariomycetes</taxon>
        <taxon>Hypocreomycetidae</taxon>
        <taxon>Hypocreales</taxon>
        <taxon>Cordycipitaceae</taxon>
        <taxon>Beauveria</taxon>
        <taxon>Beauveria brongniartii</taxon>
    </lineage>
</organism>
<feature type="compositionally biased region" description="Acidic residues" evidence="1">
    <location>
        <begin position="44"/>
        <end position="54"/>
    </location>
</feature>
<name>A0A167FHG2_9HYPO</name>
<evidence type="ECO:0000259" key="2">
    <source>
        <dbReference type="Pfam" id="PF22893"/>
    </source>
</evidence>
<protein>
    <recommendedName>
        <fullName evidence="2">Ubiquitin-like domain-containing protein</fullName>
    </recommendedName>
</protein>
<accession>A0A167FHG2</accession>
<dbReference type="OrthoDB" id="3045089at2759"/>
<feature type="region of interest" description="Disordered" evidence="1">
    <location>
        <begin position="561"/>
        <end position="616"/>
    </location>
</feature>
<keyword evidence="4" id="KW-1185">Reference proteome</keyword>